<dbReference type="RefSeq" id="WP_045916188.1">
    <property type="nucleotide sequence ID" value="NZ_LS398550.1"/>
</dbReference>
<evidence type="ECO:0000313" key="2">
    <source>
        <dbReference type="EMBL" id="SPR05845.1"/>
    </source>
</evidence>
<sequence length="208" mass="24785">MMRKTKKLPNKFYETKPLIGIDRSLDLYDHPFRIGEYSLYRGMPGERMEDKEYNFIYGTNALQESLIKYDFLSQVDGRARFLVHKRVLDKLQEMCPDDFQAFPATIKNIKKKNPDFENHDYYVLHVIPLIDAIDKDKTMVEVEHEESWNIKNLIFKENCMGKHLLARVRRSVGIYIFAPELAREFAYSRGIEFYSDIEDCSWKLNFFI</sequence>
<proteinExistence type="predicted"/>
<reference evidence="3" key="1">
    <citation type="submission" date="2018-03" db="EMBL/GenBank/DDBJ databases">
        <authorList>
            <person name="Batty M. E."/>
            <person name="Batty M E."/>
        </authorList>
    </citation>
    <scope>NUCLEOTIDE SEQUENCE [LARGE SCALE GENOMIC DNA]</scope>
</reference>
<accession>A0A2U3QXY4</accession>
<organism evidence="2 3">
    <name type="scientific">Orientia tsutsugamushi</name>
    <name type="common">Rickettsia tsutsugamushi</name>
    <dbReference type="NCBI Taxonomy" id="784"/>
    <lineage>
        <taxon>Bacteria</taxon>
        <taxon>Pseudomonadati</taxon>
        <taxon>Pseudomonadota</taxon>
        <taxon>Alphaproteobacteria</taxon>
        <taxon>Rickettsiales</taxon>
        <taxon>Rickettsiaceae</taxon>
        <taxon>Rickettsieae</taxon>
        <taxon>Orientia</taxon>
    </lineage>
</organism>
<gene>
    <name evidence="2" type="ORF">KATO_00801</name>
</gene>
<evidence type="ECO:0000259" key="1">
    <source>
        <dbReference type="Pfam" id="PF07791"/>
    </source>
</evidence>
<dbReference type="AlphaFoldDB" id="A0A2U3QXY4"/>
<dbReference type="InterPro" id="IPR012433">
    <property type="entry name" value="Imm11"/>
</dbReference>
<protein>
    <recommendedName>
        <fullName evidence="1">Immunity MXAN-0049 protein domain-containing protein</fullName>
    </recommendedName>
</protein>
<evidence type="ECO:0000313" key="3">
    <source>
        <dbReference type="Proteomes" id="UP000244992"/>
    </source>
</evidence>
<feature type="domain" description="Immunity MXAN-0049 protein" evidence="1">
    <location>
        <begin position="80"/>
        <end position="160"/>
    </location>
</feature>
<dbReference type="EMBL" id="LS398550">
    <property type="protein sequence ID" value="SPR05845.1"/>
    <property type="molecule type" value="Genomic_DNA"/>
</dbReference>
<dbReference type="Pfam" id="PF07791">
    <property type="entry name" value="Imm11"/>
    <property type="match status" value="1"/>
</dbReference>
<dbReference type="Proteomes" id="UP000244992">
    <property type="component" value="Chromosome I"/>
</dbReference>
<name>A0A2U3QXY4_ORITS</name>